<evidence type="ECO:0000313" key="2">
    <source>
        <dbReference type="EMBL" id="JAV23079.1"/>
    </source>
</evidence>
<dbReference type="EMBL" id="GFDL01011966">
    <property type="protein sequence ID" value="JAV23079.1"/>
    <property type="molecule type" value="Transcribed_RNA"/>
</dbReference>
<evidence type="ECO:0000256" key="1">
    <source>
        <dbReference type="SAM" id="Coils"/>
    </source>
</evidence>
<proteinExistence type="predicted"/>
<organism evidence="2">
    <name type="scientific">Culex tarsalis</name>
    <name type="common">Encephalitis mosquito</name>
    <dbReference type="NCBI Taxonomy" id="7177"/>
    <lineage>
        <taxon>Eukaryota</taxon>
        <taxon>Metazoa</taxon>
        <taxon>Ecdysozoa</taxon>
        <taxon>Arthropoda</taxon>
        <taxon>Hexapoda</taxon>
        <taxon>Insecta</taxon>
        <taxon>Pterygota</taxon>
        <taxon>Neoptera</taxon>
        <taxon>Endopterygota</taxon>
        <taxon>Diptera</taxon>
        <taxon>Nematocera</taxon>
        <taxon>Culicoidea</taxon>
        <taxon>Culicidae</taxon>
        <taxon>Culicinae</taxon>
        <taxon>Culicini</taxon>
        <taxon>Culex</taxon>
        <taxon>Culex</taxon>
    </lineage>
</organism>
<dbReference type="AlphaFoldDB" id="A0A1Q3F6C4"/>
<keyword evidence="1" id="KW-0175">Coiled coil</keyword>
<accession>A0A1Q3F6C4</accession>
<protein>
    <submittedName>
        <fullName evidence="2">Uncharacterized protein</fullName>
    </submittedName>
</protein>
<sequence length="110" mass="12557">MIKMDQKKKSPQTKAKIASLQQELSRLRSKLIKIEGERIEISVRHTDLLSHWNSVSATYVGAMRMRDETIRRLLADSGVRPPDGATLEDDEKLRQAVLKTADKAVQTELW</sequence>
<reference evidence="2" key="1">
    <citation type="submission" date="2017-01" db="EMBL/GenBank/DDBJ databases">
        <title>A deep insight into the sialotranscriptome of adult male and female Cluex tarsalis mosquitoes.</title>
        <authorList>
            <person name="Ribeiro J.M."/>
            <person name="Moreira F."/>
            <person name="Bernard K.A."/>
            <person name="Calvo E."/>
        </authorList>
    </citation>
    <scope>NUCLEOTIDE SEQUENCE</scope>
    <source>
        <strain evidence="2">Kern County</strain>
        <tissue evidence="2">Salivary glands</tissue>
    </source>
</reference>
<feature type="coiled-coil region" evidence="1">
    <location>
        <begin position="10"/>
        <end position="37"/>
    </location>
</feature>
<name>A0A1Q3F6C4_CULTA</name>